<accession>W7BBZ1</accession>
<evidence type="ECO:0000313" key="2">
    <source>
        <dbReference type="EMBL" id="EUJ24644.1"/>
    </source>
</evidence>
<dbReference type="Proteomes" id="UP000019253">
    <property type="component" value="Unassembled WGS sequence"/>
</dbReference>
<feature type="domain" description="L-arabinose isomerase N-terminal" evidence="1">
    <location>
        <begin position="2"/>
        <end position="29"/>
    </location>
</feature>
<sequence>MIDMDFMNLNQSAHGGREYGLMKVMVHNKNIGFMEDYTYELSG</sequence>
<dbReference type="InterPro" id="IPR038583">
    <property type="entry name" value="AraA_N_sf"/>
</dbReference>
<evidence type="ECO:0000259" key="1">
    <source>
        <dbReference type="Pfam" id="PF02610"/>
    </source>
</evidence>
<evidence type="ECO:0000313" key="3">
    <source>
        <dbReference type="Proteomes" id="UP000019253"/>
    </source>
</evidence>
<dbReference type="STRING" id="1265819.PGRAN_02055"/>
<dbReference type="PATRIC" id="fig|1265819.5.peg.411"/>
<comment type="caution">
    <text evidence="2">The sequence shown here is derived from an EMBL/GenBank/DDBJ whole genome shotgun (WGS) entry which is preliminary data.</text>
</comment>
<gene>
    <name evidence="2" type="ORF">PGRAN_02055</name>
</gene>
<keyword evidence="3" id="KW-1185">Reference proteome</keyword>
<dbReference type="InterPro" id="IPR055389">
    <property type="entry name" value="AraA_N"/>
</dbReference>
<dbReference type="EMBL" id="AODD01000002">
    <property type="protein sequence ID" value="EUJ24644.1"/>
    <property type="molecule type" value="Genomic_DNA"/>
</dbReference>
<dbReference type="Gene3D" id="3.40.50.10940">
    <property type="match status" value="1"/>
</dbReference>
<name>W7BBZ1_9LIST</name>
<dbReference type="OrthoDB" id="9765600at2"/>
<reference evidence="2 3" key="1">
    <citation type="journal article" date="2014" name="Int. J. Syst. Evol. Microbiol.">
        <title>Listeria floridensis sp. nov., Listeria aquatica sp. nov., Listeria cornellensis sp. nov., Listeria riparia sp. nov. and Listeria grandensis sp. nov., from agricultural and natural environments.</title>
        <authorList>
            <person name="den Bakker H.C."/>
            <person name="Warchocki S."/>
            <person name="Wright E.M."/>
            <person name="Allred A.F."/>
            <person name="Ahlstrom C."/>
            <person name="Manuel C.S."/>
            <person name="Stasiewicz M.J."/>
            <person name="Burrell A."/>
            <person name="Roof S."/>
            <person name="Strawn L."/>
            <person name="Fortes E.D."/>
            <person name="Nightingale K.K."/>
            <person name="Kephart D."/>
            <person name="Wiedmann M."/>
        </authorList>
    </citation>
    <scope>NUCLEOTIDE SEQUENCE [LARGE SCALE GENOMIC DNA]</scope>
    <source>
        <strain evidence="3">FSL F6-971</strain>
    </source>
</reference>
<dbReference type="Pfam" id="PF02610">
    <property type="entry name" value="AraA_N"/>
    <property type="match status" value="1"/>
</dbReference>
<proteinExistence type="predicted"/>
<protein>
    <recommendedName>
        <fullName evidence="1">L-arabinose isomerase N-terminal domain-containing protein</fullName>
    </recommendedName>
</protein>
<organism evidence="2 3">
    <name type="scientific">Listeria grandensis FSL F6-0971</name>
    <dbReference type="NCBI Taxonomy" id="1265819"/>
    <lineage>
        <taxon>Bacteria</taxon>
        <taxon>Bacillati</taxon>
        <taxon>Bacillota</taxon>
        <taxon>Bacilli</taxon>
        <taxon>Bacillales</taxon>
        <taxon>Listeriaceae</taxon>
        <taxon>Listeria</taxon>
    </lineage>
</organism>
<dbReference type="AlphaFoldDB" id="W7BBZ1"/>